<feature type="region of interest" description="Disordered" evidence="1">
    <location>
        <begin position="86"/>
        <end position="118"/>
    </location>
</feature>
<proteinExistence type="predicted"/>
<name>A0A1I1IXK8_NATHA</name>
<dbReference type="InterPro" id="IPR058927">
    <property type="entry name" value="OB_2TM"/>
</dbReference>
<feature type="region of interest" description="Disordered" evidence="1">
    <location>
        <begin position="178"/>
        <end position="208"/>
    </location>
</feature>
<keyword evidence="2" id="KW-0472">Membrane</keyword>
<evidence type="ECO:0000313" key="3">
    <source>
        <dbReference type="EMBL" id="SFC40976.1"/>
    </source>
</evidence>
<organism evidence="3 4">
    <name type="scientific">Natronobacterium haloterrestre</name>
    <name type="common">Halobiforma haloterrestris</name>
    <dbReference type="NCBI Taxonomy" id="148448"/>
    <lineage>
        <taxon>Archaea</taxon>
        <taxon>Methanobacteriati</taxon>
        <taxon>Methanobacteriota</taxon>
        <taxon>Stenosarchaea group</taxon>
        <taxon>Halobacteria</taxon>
        <taxon>Halobacteriales</taxon>
        <taxon>Natrialbaceae</taxon>
        <taxon>Natronobacterium</taxon>
    </lineage>
</organism>
<gene>
    <name evidence="3" type="ORF">SAMN05444422_10830</name>
</gene>
<evidence type="ECO:0000256" key="1">
    <source>
        <dbReference type="SAM" id="MobiDB-lite"/>
    </source>
</evidence>
<dbReference type="Pfam" id="PF26045">
    <property type="entry name" value="OB_2TM_halo"/>
    <property type="match status" value="1"/>
</dbReference>
<dbReference type="Proteomes" id="UP000199161">
    <property type="component" value="Unassembled WGS sequence"/>
</dbReference>
<keyword evidence="2" id="KW-1133">Transmembrane helix</keyword>
<evidence type="ECO:0000313" key="4">
    <source>
        <dbReference type="Proteomes" id="UP000199161"/>
    </source>
</evidence>
<evidence type="ECO:0000256" key="2">
    <source>
        <dbReference type="SAM" id="Phobius"/>
    </source>
</evidence>
<dbReference type="AlphaFoldDB" id="A0A1I1IXK8"/>
<reference evidence="4" key="1">
    <citation type="submission" date="2016-10" db="EMBL/GenBank/DDBJ databases">
        <authorList>
            <person name="Varghese N."/>
            <person name="Submissions S."/>
        </authorList>
    </citation>
    <scope>NUCLEOTIDE SEQUENCE [LARGE SCALE GENOMIC DNA]</scope>
    <source>
        <strain evidence="4">DSM 13078</strain>
    </source>
</reference>
<protein>
    <submittedName>
        <fullName evidence="3">Uncharacterized protein</fullName>
    </submittedName>
</protein>
<sequence>MRLAVRATVAVVLLAGVVGLCVHYGATYEENWPHPTGEQLDAEYDRHVDDQVLLFGEVKDVNPDETVEVHVTDSADEVVAELEVDVGPGPEETNADSPGTDSIRDEATPLDPSAVEPGGTVQVYGELEEDRSMTADEVVVVNSGPDAATYKHGVSLLGILLAVGYFFRHWRPDGRRLGFEPRTAGKTERIGADAELEQRPNGSRNGNG</sequence>
<dbReference type="RefSeq" id="WP_089788886.1">
    <property type="nucleotide sequence ID" value="NZ_FOKW01000008.1"/>
</dbReference>
<dbReference type="EMBL" id="FOKW01000008">
    <property type="protein sequence ID" value="SFC40976.1"/>
    <property type="molecule type" value="Genomic_DNA"/>
</dbReference>
<feature type="compositionally biased region" description="Basic and acidic residues" evidence="1">
    <location>
        <begin position="178"/>
        <end position="198"/>
    </location>
</feature>
<dbReference type="OrthoDB" id="268419at2157"/>
<feature type="transmembrane region" description="Helical" evidence="2">
    <location>
        <begin position="149"/>
        <end position="167"/>
    </location>
</feature>
<accession>A0A1I1IXK8</accession>
<keyword evidence="4" id="KW-1185">Reference proteome</keyword>
<keyword evidence="2" id="KW-0812">Transmembrane</keyword>